<feature type="signal peptide" evidence="5">
    <location>
        <begin position="1"/>
        <end position="19"/>
    </location>
</feature>
<evidence type="ECO:0000256" key="2">
    <source>
        <dbReference type="ARBA" id="ARBA00023015"/>
    </source>
</evidence>
<dbReference type="GO" id="GO:2000036">
    <property type="term" value="P:regulation of stem cell population maintenance"/>
    <property type="evidence" value="ECO:0007669"/>
    <property type="project" value="UniProtKB-ARBA"/>
</dbReference>
<feature type="compositionally biased region" description="Low complexity" evidence="4">
    <location>
        <begin position="282"/>
        <end position="303"/>
    </location>
</feature>
<dbReference type="PANTHER" id="PTHR23326">
    <property type="entry name" value="CCR4 NOT-RELATED"/>
    <property type="match status" value="1"/>
</dbReference>
<evidence type="ECO:0000313" key="8">
    <source>
        <dbReference type="Proteomes" id="UP001620645"/>
    </source>
</evidence>
<dbReference type="InterPro" id="IPR019312">
    <property type="entry name" value="CNOT11"/>
</dbReference>
<feature type="domain" description="NOT2/NOT3/NOT5 C-terminal" evidence="6">
    <location>
        <begin position="154"/>
        <end position="275"/>
    </location>
</feature>
<dbReference type="EMBL" id="JBICCN010000309">
    <property type="protein sequence ID" value="KAL3078816.1"/>
    <property type="molecule type" value="Genomic_DNA"/>
</dbReference>
<evidence type="ECO:0000256" key="4">
    <source>
        <dbReference type="SAM" id="MobiDB-lite"/>
    </source>
</evidence>
<name>A0ABD2IHS6_HETSC</name>
<keyword evidence="8" id="KW-1185">Reference proteome</keyword>
<dbReference type="FunFam" id="2.30.30.1020:FF:000005">
    <property type="entry name" value="Regena, isoform C"/>
    <property type="match status" value="1"/>
</dbReference>
<accession>A0ABD2IHS6</accession>
<sequence length="531" mass="59729">MRGTHFLAGSIFFSALTVSWVLWDNRNQQQKRTSSVRSILASAQRQKNMEEYLEQQKLYEEYKMISKNFATQRNDRTKSNLTNRDETTIGFRKSGGSRVTNIPPAMLTDQFGMAGLLTFLRTIEGAPSIVGLALGHDLTNLGLNLNSSKRNLFQTFGGPWANFPCRILDLDAKVPDEYLTNSTISNKLPNIKMNKMQEDVLFYLFYNCPGEVYQMAAAFELYSRDWRFHKVERLWLVRAPLSAPPREIGGTFERCSYLVFDPVQWRRVPREMVVSCHDLEGRPSVPGPSSSASSAAAATPSRVAKFDEDNGTATNQTEATTPATVGGVTNPWNGVGEESPHCSTMSNTIGRLWQISQGNLPTKSEMKLLLSFLQENPEIFGQHNFGDQFLNFLQNEPGIAGILLAFQLMYDAKAYGANLELLLGMEPNIQVLEVVHKFVRICEYKSLPMPEEFLNRFITLCINACERADATHNANAHRLVRTVCVFLVSLLSLNRFNSAARRPEIQSFATSFLSLREASLLYQKVLENGTN</sequence>
<evidence type="ECO:0000256" key="3">
    <source>
        <dbReference type="ARBA" id="ARBA00023163"/>
    </source>
</evidence>
<dbReference type="InterPro" id="IPR038635">
    <property type="entry name" value="CCR4-NOT_su2/3/5_C_sf"/>
</dbReference>
<evidence type="ECO:0000259" key="6">
    <source>
        <dbReference type="Pfam" id="PF04153"/>
    </source>
</evidence>
<dbReference type="InterPro" id="IPR007282">
    <property type="entry name" value="NOT2/3/5_C"/>
</dbReference>
<reference evidence="7 8" key="1">
    <citation type="submission" date="2024-10" db="EMBL/GenBank/DDBJ databases">
        <authorList>
            <person name="Kim D."/>
        </authorList>
    </citation>
    <scope>NUCLEOTIDE SEQUENCE [LARGE SCALE GENOMIC DNA]</scope>
    <source>
        <strain evidence="7">Taebaek</strain>
    </source>
</reference>
<feature type="region of interest" description="Disordered" evidence="4">
    <location>
        <begin position="280"/>
        <end position="329"/>
    </location>
</feature>
<feature type="chain" id="PRO_5044857630" description="NOT2/NOT3/NOT5 C-terminal domain-containing protein" evidence="5">
    <location>
        <begin position="20"/>
        <end position="531"/>
    </location>
</feature>
<organism evidence="7 8">
    <name type="scientific">Heterodera schachtii</name>
    <name type="common">Sugarbeet cyst nematode worm</name>
    <name type="synonym">Tylenchus schachtii</name>
    <dbReference type="NCBI Taxonomy" id="97005"/>
    <lineage>
        <taxon>Eukaryota</taxon>
        <taxon>Metazoa</taxon>
        <taxon>Ecdysozoa</taxon>
        <taxon>Nematoda</taxon>
        <taxon>Chromadorea</taxon>
        <taxon>Rhabditida</taxon>
        <taxon>Tylenchina</taxon>
        <taxon>Tylenchomorpha</taxon>
        <taxon>Tylenchoidea</taxon>
        <taxon>Heteroderidae</taxon>
        <taxon>Heteroderinae</taxon>
        <taxon>Heterodera</taxon>
    </lineage>
</organism>
<dbReference type="Gene3D" id="2.30.30.1020">
    <property type="entry name" value="CCR4-NOT complex subunit 2/3/5, C-terminal domain"/>
    <property type="match status" value="1"/>
</dbReference>
<gene>
    <name evidence="7" type="ORF">niasHS_014598</name>
</gene>
<keyword evidence="2" id="KW-0805">Transcription regulation</keyword>
<dbReference type="Pfam" id="PF10155">
    <property type="entry name" value="CNOT11"/>
    <property type="match status" value="1"/>
</dbReference>
<dbReference type="Pfam" id="PF04153">
    <property type="entry name" value="NOT2_3_5_C"/>
    <property type="match status" value="1"/>
</dbReference>
<keyword evidence="5" id="KW-0732">Signal</keyword>
<dbReference type="Proteomes" id="UP001620645">
    <property type="component" value="Unassembled WGS sequence"/>
</dbReference>
<protein>
    <recommendedName>
        <fullName evidence="6">NOT2/NOT3/NOT5 C-terminal domain-containing protein</fullName>
    </recommendedName>
</protein>
<proteinExistence type="inferred from homology"/>
<feature type="compositionally biased region" description="Polar residues" evidence="4">
    <location>
        <begin position="311"/>
        <end position="323"/>
    </location>
</feature>
<evidence type="ECO:0000256" key="5">
    <source>
        <dbReference type="SAM" id="SignalP"/>
    </source>
</evidence>
<keyword evidence="3" id="KW-0804">Transcription</keyword>
<comment type="similarity">
    <text evidence="1">Belongs to the CNOT2/3/5 family.</text>
</comment>
<comment type="caution">
    <text evidence="7">The sequence shown here is derived from an EMBL/GenBank/DDBJ whole genome shotgun (WGS) entry which is preliminary data.</text>
</comment>
<dbReference type="InterPro" id="IPR040168">
    <property type="entry name" value="Not2/3/5"/>
</dbReference>
<evidence type="ECO:0000256" key="1">
    <source>
        <dbReference type="ARBA" id="ARBA00007682"/>
    </source>
</evidence>
<dbReference type="AlphaFoldDB" id="A0ABD2IHS6"/>
<evidence type="ECO:0000313" key="7">
    <source>
        <dbReference type="EMBL" id="KAL3078816.1"/>
    </source>
</evidence>